<dbReference type="FunFam" id="1.10.132.60:FF:000001">
    <property type="entry name" value="DNA polymerase"/>
    <property type="match status" value="1"/>
</dbReference>
<keyword evidence="9" id="KW-0539">Nucleus</keyword>
<evidence type="ECO:0000256" key="1">
    <source>
        <dbReference type="ARBA" id="ARBA00004123"/>
    </source>
</evidence>
<dbReference type="EC" id="2.7.7.7" evidence="2"/>
<dbReference type="GO" id="GO:0006287">
    <property type="term" value="P:base-excision repair, gap-filling"/>
    <property type="evidence" value="ECO:0007669"/>
    <property type="project" value="TreeGrafter"/>
</dbReference>
<dbReference type="GO" id="GO:0045004">
    <property type="term" value="P:DNA replication proofreading"/>
    <property type="evidence" value="ECO:0007669"/>
    <property type="project" value="TreeGrafter"/>
</dbReference>
<dbReference type="GO" id="GO:0051539">
    <property type="term" value="F:4 iron, 4 sulfur cluster binding"/>
    <property type="evidence" value="ECO:0007669"/>
    <property type="project" value="UniProtKB-KW"/>
</dbReference>
<evidence type="ECO:0000256" key="4">
    <source>
        <dbReference type="ARBA" id="ARBA00022679"/>
    </source>
</evidence>
<dbReference type="GO" id="GO:0000166">
    <property type="term" value="F:nucleotide binding"/>
    <property type="evidence" value="ECO:0007669"/>
    <property type="project" value="InterPro"/>
</dbReference>
<comment type="catalytic activity">
    <reaction evidence="10">
        <text>DNA(n) + a 2'-deoxyribonucleoside 5'-triphosphate = DNA(n+1) + diphosphate</text>
        <dbReference type="Rhea" id="RHEA:22508"/>
        <dbReference type="Rhea" id="RHEA-COMP:17339"/>
        <dbReference type="Rhea" id="RHEA-COMP:17340"/>
        <dbReference type="ChEBI" id="CHEBI:33019"/>
        <dbReference type="ChEBI" id="CHEBI:61560"/>
        <dbReference type="ChEBI" id="CHEBI:173112"/>
        <dbReference type="EC" id="2.7.7.7"/>
    </reaction>
</comment>
<keyword evidence="7" id="KW-0239">DNA-directed DNA polymerase</keyword>
<dbReference type="PANTHER" id="PTHR10322">
    <property type="entry name" value="DNA POLYMERASE CATALYTIC SUBUNIT"/>
    <property type="match status" value="1"/>
</dbReference>
<comment type="caution">
    <text evidence="13">The sequence shown here is derived from an EMBL/GenBank/DDBJ whole genome shotgun (WGS) entry which is preliminary data.</text>
</comment>
<dbReference type="InterPro" id="IPR042087">
    <property type="entry name" value="DNA_pol_B_thumb"/>
</dbReference>
<dbReference type="InterPro" id="IPR025687">
    <property type="entry name" value="Znf-C4pol"/>
</dbReference>
<keyword evidence="8" id="KW-0238">DNA-binding</keyword>
<dbReference type="PANTHER" id="PTHR10322:SF23">
    <property type="entry name" value="DNA POLYMERASE DELTA CATALYTIC SUBUNIT"/>
    <property type="match status" value="1"/>
</dbReference>
<feature type="domain" description="DNA-directed DNA polymerase family B multifunctional" evidence="11">
    <location>
        <begin position="1"/>
        <end position="246"/>
    </location>
</feature>
<keyword evidence="6" id="KW-0479">Metal-binding</keyword>
<dbReference type="PROSITE" id="PS00116">
    <property type="entry name" value="DNA_POLYMERASE_B"/>
    <property type="match status" value="1"/>
</dbReference>
<dbReference type="GO" id="GO:0003677">
    <property type="term" value="F:DNA binding"/>
    <property type="evidence" value="ECO:0007669"/>
    <property type="project" value="UniProtKB-KW"/>
</dbReference>
<keyword evidence="3" id="KW-0408">Iron</keyword>
<name>J8ZP02_EDHAE</name>
<dbReference type="GO" id="GO:0003887">
    <property type="term" value="F:DNA-directed DNA polymerase activity"/>
    <property type="evidence" value="ECO:0007669"/>
    <property type="project" value="UniProtKB-KW"/>
</dbReference>
<keyword evidence="3" id="KW-0004">4Fe-4S</keyword>
<evidence type="ECO:0000313" key="13">
    <source>
        <dbReference type="EMBL" id="EJW01428.1"/>
    </source>
</evidence>
<dbReference type="InterPro" id="IPR006134">
    <property type="entry name" value="DNA-dir_DNA_pol_B_multi_dom"/>
</dbReference>
<evidence type="ECO:0000256" key="9">
    <source>
        <dbReference type="ARBA" id="ARBA00023242"/>
    </source>
</evidence>
<dbReference type="VEuPathDB" id="MicrosporidiaDB:EDEG_00022"/>
<gene>
    <name evidence="13" type="ORF">EDEG_00022</name>
</gene>
<dbReference type="InterPro" id="IPR023211">
    <property type="entry name" value="DNA_pol_palm_dom_sf"/>
</dbReference>
<proteinExistence type="predicted"/>
<dbReference type="InterPro" id="IPR043502">
    <property type="entry name" value="DNA/RNA_pol_sf"/>
</dbReference>
<dbReference type="Pfam" id="PF14260">
    <property type="entry name" value="zf-C4pol"/>
    <property type="match status" value="1"/>
</dbReference>
<evidence type="ECO:0000313" key="14">
    <source>
        <dbReference type="Proteomes" id="UP000003163"/>
    </source>
</evidence>
<keyword evidence="6" id="KW-0862">Zinc</keyword>
<dbReference type="Proteomes" id="UP000003163">
    <property type="component" value="Unassembled WGS sequence"/>
</dbReference>
<evidence type="ECO:0000256" key="2">
    <source>
        <dbReference type="ARBA" id="ARBA00012417"/>
    </source>
</evidence>
<dbReference type="STRING" id="1003232.J8ZP02"/>
<dbReference type="OrthoDB" id="2414538at2759"/>
<sequence>MIASTKRLIEDKYSKKAGFTHDSRVIYGDTDSVMINFNEEDLKKVFELSNTVASYVSSTFIKPISLEFEKVYYPYLLMNKKRYAGLIYTNPQKPDKIDTKGIETVRRDNCEMVRTVVETCLDLILMKKDVEGAKNFVKNTVRDLYLNKIDLSQLVISKALTKEGSKYASKQAHVELAQKLKQRDAGNAPMLGDRIGYIIVKGSKGMAAYERSEDPVYVLENNIPIDTEYYLENQLSKPIYRLFEPILQNVMELTRGEHTRTVNISLPSKGPLTTFLTKKTLCIGCKTPGKILCNICMCNFSKHFLSLQKTFDEQKAVFAKCWTECQRCQGSVVNEILCVNRDCPIFYKRTKVKKDLVDLEEKYNSLKNFDW</sequence>
<dbReference type="EMBL" id="AFBI03000001">
    <property type="protein sequence ID" value="EJW01428.1"/>
    <property type="molecule type" value="Genomic_DNA"/>
</dbReference>
<dbReference type="InParanoid" id="J8ZP02"/>
<dbReference type="Pfam" id="PF00136">
    <property type="entry name" value="DNA_pol_B"/>
    <property type="match status" value="1"/>
</dbReference>
<evidence type="ECO:0000256" key="5">
    <source>
        <dbReference type="ARBA" id="ARBA00022695"/>
    </source>
</evidence>
<dbReference type="AlphaFoldDB" id="J8ZP02"/>
<dbReference type="InterPro" id="IPR017964">
    <property type="entry name" value="DNA-dir_DNA_pol_B_CS"/>
</dbReference>
<feature type="domain" description="C4-type zinc-finger of DNA polymerase delta" evidence="12">
    <location>
        <begin position="282"/>
        <end position="349"/>
    </location>
</feature>
<dbReference type="SUPFAM" id="SSF56672">
    <property type="entry name" value="DNA/RNA polymerases"/>
    <property type="match status" value="1"/>
</dbReference>
<keyword evidence="14" id="KW-1185">Reference proteome</keyword>
<dbReference type="Gene3D" id="3.90.1600.10">
    <property type="entry name" value="Palm domain of DNA polymerase"/>
    <property type="match status" value="1"/>
</dbReference>
<dbReference type="GO" id="GO:0008296">
    <property type="term" value="F:3'-5'-DNA exonuclease activity"/>
    <property type="evidence" value="ECO:0007669"/>
    <property type="project" value="TreeGrafter"/>
</dbReference>
<reference evidence="14" key="2">
    <citation type="submission" date="2015-07" db="EMBL/GenBank/DDBJ databases">
        <title>Contrasting host-pathogen interactions and genome evolution in two generalist and specialist microsporidian pathogens of mosquitoes.</title>
        <authorList>
            <consortium name="The Broad Institute Genomics Platform"/>
            <consortium name="The Broad Institute Genome Sequencing Center for Infectious Disease"/>
            <person name="Cuomo C.A."/>
            <person name="Sanscrainte N.D."/>
            <person name="Goldberg J.M."/>
            <person name="Heiman D."/>
            <person name="Young S."/>
            <person name="Zeng Q."/>
            <person name="Becnel J.J."/>
            <person name="Birren B.W."/>
        </authorList>
    </citation>
    <scope>NUCLEOTIDE SEQUENCE [LARGE SCALE GENOMIC DNA]</scope>
    <source>
        <strain evidence="14">USNM 41457</strain>
    </source>
</reference>
<organism evidence="13 14">
    <name type="scientific">Edhazardia aedis (strain USNM 41457)</name>
    <name type="common">Microsporidian parasite</name>
    <dbReference type="NCBI Taxonomy" id="1003232"/>
    <lineage>
        <taxon>Eukaryota</taxon>
        <taxon>Fungi</taxon>
        <taxon>Fungi incertae sedis</taxon>
        <taxon>Microsporidia</taxon>
        <taxon>Edhazardia</taxon>
    </lineage>
</organism>
<evidence type="ECO:0000259" key="12">
    <source>
        <dbReference type="Pfam" id="PF14260"/>
    </source>
</evidence>
<keyword evidence="6" id="KW-0863">Zinc-finger</keyword>
<comment type="subcellular location">
    <subcellularLocation>
        <location evidence="1">Nucleus</location>
    </subcellularLocation>
</comment>
<reference evidence="13 14" key="1">
    <citation type="submission" date="2011-08" db="EMBL/GenBank/DDBJ databases">
        <authorList>
            <person name="Liu Z.J."/>
            <person name="Shi F.L."/>
            <person name="Lu J.Q."/>
            <person name="Li M."/>
            <person name="Wang Z.L."/>
        </authorList>
    </citation>
    <scope>NUCLEOTIDE SEQUENCE [LARGE SCALE GENOMIC DNA]</scope>
    <source>
        <strain evidence="13 14">USNM 41457</strain>
    </source>
</reference>
<evidence type="ECO:0000259" key="11">
    <source>
        <dbReference type="Pfam" id="PF00136"/>
    </source>
</evidence>
<evidence type="ECO:0000256" key="6">
    <source>
        <dbReference type="ARBA" id="ARBA00022771"/>
    </source>
</evidence>
<accession>J8ZP02</accession>
<dbReference type="GO" id="GO:0043625">
    <property type="term" value="C:delta DNA polymerase complex"/>
    <property type="evidence" value="ECO:0007669"/>
    <property type="project" value="TreeGrafter"/>
</dbReference>
<dbReference type="InterPro" id="IPR050240">
    <property type="entry name" value="DNA_pol_type-B"/>
</dbReference>
<evidence type="ECO:0000256" key="3">
    <source>
        <dbReference type="ARBA" id="ARBA00022485"/>
    </source>
</evidence>
<protein>
    <recommendedName>
        <fullName evidence="2">DNA-directed DNA polymerase</fullName>
        <ecNumber evidence="2">2.7.7.7</ecNumber>
    </recommendedName>
</protein>
<dbReference type="HOGENOM" id="CLU_807183_0_0_1"/>
<dbReference type="GO" id="GO:0006297">
    <property type="term" value="P:nucleotide-excision repair, DNA gap filling"/>
    <property type="evidence" value="ECO:0007669"/>
    <property type="project" value="TreeGrafter"/>
</dbReference>
<keyword evidence="5" id="KW-0548">Nucleotidyltransferase</keyword>
<evidence type="ECO:0000256" key="7">
    <source>
        <dbReference type="ARBA" id="ARBA00022932"/>
    </source>
</evidence>
<keyword evidence="3" id="KW-0411">Iron-sulfur</keyword>
<dbReference type="OMA" id="TNPQKPD"/>
<evidence type="ECO:0000256" key="8">
    <source>
        <dbReference type="ARBA" id="ARBA00023125"/>
    </source>
</evidence>
<keyword evidence="4" id="KW-0808">Transferase</keyword>
<evidence type="ECO:0000256" key="10">
    <source>
        <dbReference type="ARBA" id="ARBA00049244"/>
    </source>
</evidence>
<dbReference type="Gene3D" id="1.10.132.60">
    <property type="entry name" value="DNA polymerase family B, C-terminal domain"/>
    <property type="match status" value="1"/>
</dbReference>
<dbReference type="GO" id="GO:0008270">
    <property type="term" value="F:zinc ion binding"/>
    <property type="evidence" value="ECO:0007669"/>
    <property type="project" value="UniProtKB-KW"/>
</dbReference>